<dbReference type="FunFam" id="3.20.19.10:FF:000003">
    <property type="entry name" value="3-isopropylmalate dehydratase small subunit"/>
    <property type="match status" value="1"/>
</dbReference>
<evidence type="ECO:0000256" key="10">
    <source>
        <dbReference type="HAMAP-Rule" id="MF_01031"/>
    </source>
</evidence>
<evidence type="ECO:0000256" key="7">
    <source>
        <dbReference type="ARBA" id="ARBA00022605"/>
    </source>
</evidence>
<dbReference type="InterPro" id="IPR033940">
    <property type="entry name" value="IPMI_Swivel"/>
</dbReference>
<dbReference type="KEGG" id="thes:FHQ07_10695"/>
<keyword evidence="13" id="KW-1185">Reference proteome</keyword>
<comment type="catalytic activity">
    <reaction evidence="1 10">
        <text>(2R,3S)-3-isopropylmalate = (2S)-2-isopropylmalate</text>
        <dbReference type="Rhea" id="RHEA:32287"/>
        <dbReference type="ChEBI" id="CHEBI:1178"/>
        <dbReference type="ChEBI" id="CHEBI:35121"/>
        <dbReference type="EC" id="4.2.1.33"/>
    </reaction>
</comment>
<dbReference type="OrthoDB" id="9777465at2"/>
<keyword evidence="9 10" id="KW-0100">Branched-chain amino acid biosynthesis</keyword>
<dbReference type="HAMAP" id="MF_01031">
    <property type="entry name" value="LeuD_type1"/>
    <property type="match status" value="1"/>
</dbReference>
<dbReference type="PANTHER" id="PTHR43345:SF5">
    <property type="entry name" value="3-ISOPROPYLMALATE DEHYDRATASE SMALL SUBUNIT"/>
    <property type="match status" value="1"/>
</dbReference>
<dbReference type="RefSeq" id="WP_139716791.1">
    <property type="nucleotide sequence ID" value="NZ_CP040871.1"/>
</dbReference>
<protein>
    <recommendedName>
        <fullName evidence="10">3-isopropylmalate dehydratase small subunit</fullName>
        <ecNumber evidence="10">4.2.1.33</ecNumber>
    </recommendedName>
    <alternativeName>
        <fullName evidence="10">Alpha-IPM isomerase</fullName>
        <shortName evidence="10">IPMI</shortName>
    </alternativeName>
    <alternativeName>
        <fullName evidence="10">Isopropylmalate isomerase</fullName>
    </alternativeName>
</protein>
<comment type="similarity">
    <text evidence="4 10">Belongs to the LeuD family. LeuD type 1 subfamily.</text>
</comment>
<dbReference type="SUPFAM" id="SSF52016">
    <property type="entry name" value="LeuD/IlvD-like"/>
    <property type="match status" value="1"/>
</dbReference>
<evidence type="ECO:0000256" key="6">
    <source>
        <dbReference type="ARBA" id="ARBA00022430"/>
    </source>
</evidence>
<dbReference type="Gene3D" id="3.20.19.10">
    <property type="entry name" value="Aconitase, domain 4"/>
    <property type="match status" value="1"/>
</dbReference>
<reference evidence="12 13" key="1">
    <citation type="submission" date="2019-06" db="EMBL/GenBank/DDBJ databases">
        <title>Thermomonas aquatica sp. nov., isolated from an industrial wastewater treatment plant.</title>
        <authorList>
            <person name="Jeon J.H."/>
            <person name="Park D.-S."/>
        </authorList>
    </citation>
    <scope>NUCLEOTIDE SEQUENCE [LARGE SCALE GENOMIC DNA]</scope>
    <source>
        <strain evidence="12 13">SY21</strain>
    </source>
</reference>
<evidence type="ECO:0000256" key="9">
    <source>
        <dbReference type="ARBA" id="ARBA00023304"/>
    </source>
</evidence>
<evidence type="ECO:0000256" key="5">
    <source>
        <dbReference type="ARBA" id="ARBA00011271"/>
    </source>
</evidence>
<evidence type="ECO:0000259" key="11">
    <source>
        <dbReference type="Pfam" id="PF00694"/>
    </source>
</evidence>
<accession>A0A5B7ZRQ9</accession>
<dbReference type="InterPro" id="IPR004431">
    <property type="entry name" value="3-IsopropMal_deHydase_ssu"/>
</dbReference>
<dbReference type="NCBIfam" id="NF002458">
    <property type="entry name" value="PRK01641.1"/>
    <property type="match status" value="1"/>
</dbReference>
<dbReference type="InterPro" id="IPR050075">
    <property type="entry name" value="LeuD"/>
</dbReference>
<dbReference type="AlphaFoldDB" id="A0A5B7ZRQ9"/>
<dbReference type="InterPro" id="IPR000573">
    <property type="entry name" value="AconitaseA/IPMdHydase_ssu_swvl"/>
</dbReference>
<keyword evidence="6 10" id="KW-0432">Leucine biosynthesis</keyword>
<gene>
    <name evidence="10 12" type="primary">leuD</name>
    <name evidence="12" type="ORF">FHQ07_10695</name>
</gene>
<proteinExistence type="inferred from homology"/>
<dbReference type="EC" id="4.2.1.33" evidence="10"/>
<keyword evidence="7 10" id="KW-0028">Amino-acid biosynthesis</keyword>
<comment type="function">
    <text evidence="2 10">Catalyzes the isomerization between 2-isopropylmalate and 3-isopropylmalate, via the formation of 2-isopropylmaleate.</text>
</comment>
<sequence length="196" mass="21638">MQPFKHLQAHTVVLRERNIDTDQIIPARFLTTTERKGLGQHAFNDWRRLPDGTPNPEFPFNRAENAGAQILVAGRNFGCGSSREHAPWALTDLGLRAVVSSEIADIFRSNALKNGLLPIVLDDAVVDELLAQPGIELRIDIAARTLTLPDGRSFEFPLDAFAQTCLLEGVDQLGYLLNQRPAIERFEAARDAAEAA</sequence>
<name>A0A5B7ZRQ9_9GAMM</name>
<dbReference type="InterPro" id="IPR015928">
    <property type="entry name" value="Aconitase/3IPM_dehydase_swvl"/>
</dbReference>
<dbReference type="EMBL" id="CP040871">
    <property type="protein sequence ID" value="QDA57740.1"/>
    <property type="molecule type" value="Genomic_DNA"/>
</dbReference>
<evidence type="ECO:0000256" key="2">
    <source>
        <dbReference type="ARBA" id="ARBA00002695"/>
    </source>
</evidence>
<dbReference type="CDD" id="cd01577">
    <property type="entry name" value="IPMI_Swivel"/>
    <property type="match status" value="1"/>
</dbReference>
<dbReference type="GO" id="GO:0009316">
    <property type="term" value="C:3-isopropylmalate dehydratase complex"/>
    <property type="evidence" value="ECO:0007669"/>
    <property type="project" value="InterPro"/>
</dbReference>
<dbReference type="PANTHER" id="PTHR43345">
    <property type="entry name" value="3-ISOPROPYLMALATE DEHYDRATASE SMALL SUBUNIT 2-RELATED-RELATED"/>
    <property type="match status" value="1"/>
</dbReference>
<evidence type="ECO:0000256" key="1">
    <source>
        <dbReference type="ARBA" id="ARBA00000491"/>
    </source>
</evidence>
<comment type="subunit">
    <text evidence="5 10">Heterodimer of LeuC and LeuD.</text>
</comment>
<organism evidence="12 13">
    <name type="scientific">Thermomonas aquatica</name>
    <dbReference type="NCBI Taxonomy" id="2202149"/>
    <lineage>
        <taxon>Bacteria</taxon>
        <taxon>Pseudomonadati</taxon>
        <taxon>Pseudomonadota</taxon>
        <taxon>Gammaproteobacteria</taxon>
        <taxon>Lysobacterales</taxon>
        <taxon>Lysobacteraceae</taxon>
        <taxon>Thermomonas</taxon>
    </lineage>
</organism>
<dbReference type="Pfam" id="PF00694">
    <property type="entry name" value="Aconitase_C"/>
    <property type="match status" value="1"/>
</dbReference>
<dbReference type="UniPathway" id="UPA00048">
    <property type="reaction ID" value="UER00071"/>
</dbReference>
<dbReference type="GO" id="GO:0003861">
    <property type="term" value="F:3-isopropylmalate dehydratase activity"/>
    <property type="evidence" value="ECO:0007669"/>
    <property type="project" value="UniProtKB-UniRule"/>
</dbReference>
<evidence type="ECO:0000256" key="4">
    <source>
        <dbReference type="ARBA" id="ARBA00009845"/>
    </source>
</evidence>
<evidence type="ECO:0000313" key="12">
    <source>
        <dbReference type="EMBL" id="QDA57740.1"/>
    </source>
</evidence>
<evidence type="ECO:0000256" key="3">
    <source>
        <dbReference type="ARBA" id="ARBA00004729"/>
    </source>
</evidence>
<evidence type="ECO:0000256" key="8">
    <source>
        <dbReference type="ARBA" id="ARBA00023239"/>
    </source>
</evidence>
<dbReference type="NCBIfam" id="TIGR00171">
    <property type="entry name" value="leuD"/>
    <property type="match status" value="1"/>
</dbReference>
<dbReference type="GO" id="GO:0009098">
    <property type="term" value="P:L-leucine biosynthetic process"/>
    <property type="evidence" value="ECO:0007669"/>
    <property type="project" value="UniProtKB-UniRule"/>
</dbReference>
<comment type="pathway">
    <text evidence="3 10">Amino-acid biosynthesis; L-leucine biosynthesis; L-leucine from 3-methyl-2-oxobutanoate: step 2/4.</text>
</comment>
<evidence type="ECO:0000313" key="13">
    <source>
        <dbReference type="Proteomes" id="UP000308149"/>
    </source>
</evidence>
<dbReference type="Proteomes" id="UP000308149">
    <property type="component" value="Chromosome"/>
</dbReference>
<keyword evidence="8 10" id="KW-0456">Lyase</keyword>
<feature type="domain" description="Aconitase A/isopropylmalate dehydratase small subunit swivel" evidence="11">
    <location>
        <begin position="1"/>
        <end position="122"/>
    </location>
</feature>